<dbReference type="Gene3D" id="1.10.730.10">
    <property type="entry name" value="Isoleucyl-tRNA Synthetase, Domain 1"/>
    <property type="match status" value="1"/>
</dbReference>
<comment type="cofactor">
    <cofactor evidence="8">
        <name>Zn(2+)</name>
        <dbReference type="ChEBI" id="CHEBI:29105"/>
    </cofactor>
</comment>
<keyword evidence="12" id="KW-1185">Reference proteome</keyword>
<dbReference type="CDD" id="cd07961">
    <property type="entry name" value="Anticodon_Ia_Ile_ABEc"/>
    <property type="match status" value="1"/>
</dbReference>
<dbReference type="PRINTS" id="PR00984">
    <property type="entry name" value="TRNASYNTHILE"/>
</dbReference>
<dbReference type="GO" id="GO:0006428">
    <property type="term" value="P:isoleucyl-tRNA aminoacylation"/>
    <property type="evidence" value="ECO:0007669"/>
    <property type="project" value="UniProtKB-UniRule"/>
</dbReference>
<evidence type="ECO:0000259" key="9">
    <source>
        <dbReference type="Pfam" id="PF00133"/>
    </source>
</evidence>
<keyword evidence="5 8" id="KW-0030">Aminoacyl-tRNA synthetase</keyword>
<dbReference type="InterPro" id="IPR014729">
    <property type="entry name" value="Rossmann-like_a/b/a_fold"/>
</dbReference>
<dbReference type="CDD" id="cd00818">
    <property type="entry name" value="IleRS_core"/>
    <property type="match status" value="1"/>
</dbReference>
<keyword evidence="2 8" id="KW-0547">Nucleotide-binding</keyword>
<dbReference type="AlphaFoldDB" id="A0A084CN65"/>
<dbReference type="GO" id="GO:0005737">
    <property type="term" value="C:cytoplasm"/>
    <property type="evidence" value="ECO:0007669"/>
    <property type="project" value="UniProtKB-SubCell"/>
</dbReference>
<comment type="subunit">
    <text evidence="8">Monomer.</text>
</comment>
<dbReference type="PANTHER" id="PTHR42780">
    <property type="entry name" value="SOLEUCYL-TRNA SYNTHETASE"/>
    <property type="match status" value="1"/>
</dbReference>
<evidence type="ECO:0000259" key="10">
    <source>
        <dbReference type="Pfam" id="PF08264"/>
    </source>
</evidence>
<feature type="short sequence motif" description="'KMSKS' region" evidence="8">
    <location>
        <begin position="597"/>
        <end position="601"/>
    </location>
</feature>
<evidence type="ECO:0000313" key="12">
    <source>
        <dbReference type="Proteomes" id="UP000053784"/>
    </source>
</evidence>
<dbReference type="eggNOG" id="COG0060">
    <property type="taxonomic scope" value="Bacteria"/>
</dbReference>
<evidence type="ECO:0000256" key="2">
    <source>
        <dbReference type="ARBA" id="ARBA00022741"/>
    </source>
</evidence>
<dbReference type="GO" id="GO:0000049">
    <property type="term" value="F:tRNA binding"/>
    <property type="evidence" value="ECO:0007669"/>
    <property type="project" value="InterPro"/>
</dbReference>
<protein>
    <recommendedName>
        <fullName evidence="8">Isoleucine--tRNA ligase</fullName>
        <ecNumber evidence="8">6.1.1.5</ecNumber>
    </recommendedName>
    <alternativeName>
        <fullName evidence="8">Isoleucyl-tRNA synthetase</fullName>
        <shortName evidence="8">IleRS</shortName>
    </alternativeName>
</protein>
<dbReference type="HAMAP" id="MF_02003">
    <property type="entry name" value="Ile_tRNA_synth_type2"/>
    <property type="match status" value="1"/>
</dbReference>
<dbReference type="FunFam" id="3.40.50.620:FF:000133">
    <property type="entry name" value="Isoleucyl-tRNA synthetase, cytoplasmic"/>
    <property type="match status" value="1"/>
</dbReference>
<comment type="function">
    <text evidence="6 8">Catalyzes the attachment of isoleucine to tRNA(Ile). As IleRS can inadvertently accommodate and process structurally similar amino acids such as valine, to avoid such errors it has two additional distinct tRNA(Ile)-dependent editing activities. One activity is designated as 'pretransfer' editing and involves the hydrolysis of activated Val-AMP. The other activity is designated 'posttransfer' editing and involves deacylation of mischarged Val-tRNA(Ile).</text>
</comment>
<dbReference type="STRING" id="1179155.CF67_03031"/>
<keyword evidence="1 8" id="KW-0436">Ligase</keyword>
<dbReference type="InterPro" id="IPR002300">
    <property type="entry name" value="aa-tRNA-synth_Ia"/>
</dbReference>
<dbReference type="SUPFAM" id="SSF52374">
    <property type="entry name" value="Nucleotidylyl transferase"/>
    <property type="match status" value="1"/>
</dbReference>
<dbReference type="GO" id="GO:0008270">
    <property type="term" value="F:zinc ion binding"/>
    <property type="evidence" value="ECO:0007669"/>
    <property type="project" value="UniProtKB-UniRule"/>
</dbReference>
<keyword evidence="8" id="KW-0862">Zinc</keyword>
<accession>A0A084CN65</accession>
<dbReference type="InterPro" id="IPR002301">
    <property type="entry name" value="Ile-tRNA-ligase"/>
</dbReference>
<gene>
    <name evidence="8 11" type="primary">ileS</name>
    <name evidence="11" type="ORF">CF67_03031</name>
</gene>
<dbReference type="SUPFAM" id="SSF47323">
    <property type="entry name" value="Anticodon-binding domain of a subclass of class I aminoacyl-tRNA synthetases"/>
    <property type="match status" value="1"/>
</dbReference>
<evidence type="ECO:0000313" key="11">
    <source>
        <dbReference type="EMBL" id="KEY91244.1"/>
    </source>
</evidence>
<sequence length="1046" mass="123513">MINTKQEAKSDFSFVETEHRILNFWKENKIFQESLEQTKNSDAYVFYDGPPFATGLPHHGHLLASTIKDIIPRYFTMKNYYVQRRFGWDCHGLPIEHEIDKELGMSAQEIVKKLGITAYNNKCRSIVQLYTKEWEKTITRIGRWVDFKNDYRTMEPWYMESVWWVFKQLWNKGLVYQGEKVVPYSTELMTVLSNFEATSNYKDIQDPAITVLFELENSDEYIATWTTTPWTLPSNLALCINKNAHYTLIFDKDTQQKLWIADARLKAMSKNKNIRTLKTCKGHDLEGAAYRPLFPYFRHLKERGAFVIISDDYVSTDTGTGIVHAAPAFGEDDYRVLKSHNIDVTVCPIDMKAKFTDEVTDFKGMFVKDANKAIIQALKKRGLLYRYDTIVHSYPFCPRSDSPIIYRTIPSWYVKVKQMRDELVENNKQINWIPKYLKDGRMKNWLINSIDWAISRNRYWGTPIPIWRNDKTGNYVCIGSREELKRYTGHKVEDLHRDHVDHLMFTLKNEPGTYKRIEEVLDCWFESGSMPYAQIHYPFKNKRSLEKRFPAQFIAEGLDQTRGWFYTLQIISNCLFKKPAFQNVIVNGIVVAENGKKMSKRLRNYTSPNQLMETHGADALRLYLINSGLVKGEEQRFSNSGSQEMVRRVLLPWLNSFKFLQSYTQIDNWKMPRNDFQPENILDQWIISRLQSLKYKVNKKMAAYQLYNVVPSLFEFLEQLSNWYIRLNRTRFWQAHINQDKVLAYQTLFTCIKEFSTLMAPFTPFLSEYIYLEMKKMSNQETQPKSVHLCRFPEKDINKTNFQLEDSVHELINIILLGRQKREQHKIKLKIPLYKLTVLHQEQEVLYRISMLEEYLKSELNVKTIQYSRNESDYIEYCAKPNFPVLGKKLGKEFKKYKSKIESLNESKLFELLKKGAIKIDDKEFTDKEICVVRKAKKGNDALSNQYISIVLNCELNDELIKEGIVREVVSLIQKTRKNKNLKIEDRIHVKYMASNPLNKWIEEQEDYIRSEVLALSFRKAELDDQALLFNIDEHHLKLFIEKVQL</sequence>
<comment type="domain">
    <text evidence="8">IleRS has two distinct active sites: one for aminoacylation and one for editing. The misactivated valine is translocated from the active site to the editing site, which sterically excludes the correctly activated isoleucine. The single editing site contains two valyl binding pockets, one specific for each substrate (Val-AMP or Val-tRNA(Ile)).</text>
</comment>
<comment type="caution">
    <text evidence="11">The sequence shown here is derived from an EMBL/GenBank/DDBJ whole genome shotgun (WGS) entry which is preliminary data.</text>
</comment>
<dbReference type="InterPro" id="IPR009080">
    <property type="entry name" value="tRNAsynth_Ia_anticodon-bd"/>
</dbReference>
<dbReference type="EC" id="6.1.1.5" evidence="8"/>
<feature type="short sequence motif" description="'HIGH' region" evidence="8">
    <location>
        <begin position="51"/>
        <end position="61"/>
    </location>
</feature>
<comment type="catalytic activity">
    <reaction evidence="7 8">
        <text>tRNA(Ile) + L-isoleucine + ATP = L-isoleucyl-tRNA(Ile) + AMP + diphosphate</text>
        <dbReference type="Rhea" id="RHEA:11060"/>
        <dbReference type="Rhea" id="RHEA-COMP:9666"/>
        <dbReference type="Rhea" id="RHEA-COMP:9695"/>
        <dbReference type="ChEBI" id="CHEBI:30616"/>
        <dbReference type="ChEBI" id="CHEBI:33019"/>
        <dbReference type="ChEBI" id="CHEBI:58045"/>
        <dbReference type="ChEBI" id="CHEBI:78442"/>
        <dbReference type="ChEBI" id="CHEBI:78528"/>
        <dbReference type="ChEBI" id="CHEBI:456215"/>
        <dbReference type="EC" id="6.1.1.5"/>
    </reaction>
</comment>
<comment type="subcellular location">
    <subcellularLocation>
        <location evidence="8">Cytoplasm</location>
    </subcellularLocation>
</comment>
<dbReference type="GO" id="GO:0005524">
    <property type="term" value="F:ATP binding"/>
    <property type="evidence" value="ECO:0007669"/>
    <property type="project" value="UniProtKB-UniRule"/>
</dbReference>
<dbReference type="Gene3D" id="3.40.50.620">
    <property type="entry name" value="HUPs"/>
    <property type="match status" value="2"/>
</dbReference>
<dbReference type="Pfam" id="PF00133">
    <property type="entry name" value="tRNA-synt_1"/>
    <property type="match status" value="1"/>
</dbReference>
<evidence type="ECO:0000256" key="4">
    <source>
        <dbReference type="ARBA" id="ARBA00022917"/>
    </source>
</evidence>
<dbReference type="Pfam" id="PF08264">
    <property type="entry name" value="Anticodon_1"/>
    <property type="match status" value="1"/>
</dbReference>
<comment type="similarity">
    <text evidence="8">Belongs to the class-I aminoacyl-tRNA synthetase family. IleS type 2 subfamily.</text>
</comment>
<dbReference type="InterPro" id="IPR009008">
    <property type="entry name" value="Val/Leu/Ile-tRNA-synth_edit"/>
</dbReference>
<dbReference type="GO" id="GO:0002161">
    <property type="term" value="F:aminoacyl-tRNA deacylase activity"/>
    <property type="evidence" value="ECO:0007669"/>
    <property type="project" value="InterPro"/>
</dbReference>
<dbReference type="Pfam" id="PF19302">
    <property type="entry name" value="DUF5915"/>
    <property type="match status" value="1"/>
</dbReference>
<dbReference type="InterPro" id="IPR013155">
    <property type="entry name" value="M/V/L/I-tRNA-synth_anticd-bd"/>
</dbReference>
<evidence type="ECO:0000256" key="8">
    <source>
        <dbReference type="HAMAP-Rule" id="MF_02003"/>
    </source>
</evidence>
<feature type="domain" description="Methionyl/Valyl/Leucyl/Isoleucyl-tRNA synthetase anticodon-binding" evidence="10">
    <location>
        <begin position="683"/>
        <end position="833"/>
    </location>
</feature>
<evidence type="ECO:0000256" key="3">
    <source>
        <dbReference type="ARBA" id="ARBA00022840"/>
    </source>
</evidence>
<keyword evidence="8" id="KW-0963">Cytoplasm</keyword>
<dbReference type="RefSeq" id="WP_207232752.1">
    <property type="nucleotide sequence ID" value="NZ_JGVK01000022.1"/>
</dbReference>
<evidence type="ECO:0000256" key="7">
    <source>
        <dbReference type="ARBA" id="ARBA00048359"/>
    </source>
</evidence>
<organism evidence="11 12">
    <name type="scientific">Candidatus Photodesmus blepharonis</name>
    <dbReference type="NCBI Taxonomy" id="1179155"/>
    <lineage>
        <taxon>Bacteria</taxon>
        <taxon>Pseudomonadati</taxon>
        <taxon>Pseudomonadota</taxon>
        <taxon>Gammaproteobacteria</taxon>
        <taxon>Vibrionales</taxon>
        <taxon>Vibrionaceae</taxon>
        <taxon>Candidatus Photodesmus</taxon>
    </lineage>
</organism>
<evidence type="ECO:0000256" key="6">
    <source>
        <dbReference type="ARBA" id="ARBA00025217"/>
    </source>
</evidence>
<evidence type="ECO:0000256" key="1">
    <source>
        <dbReference type="ARBA" id="ARBA00022598"/>
    </source>
</evidence>
<feature type="domain" description="Aminoacyl-tRNA synthetase class Ia" evidence="9">
    <location>
        <begin position="21"/>
        <end position="631"/>
    </location>
</feature>
<dbReference type="InterPro" id="IPR033709">
    <property type="entry name" value="Anticodon_Ile_ABEc"/>
</dbReference>
<dbReference type="SUPFAM" id="SSF50677">
    <property type="entry name" value="ValRS/IleRS/LeuRS editing domain"/>
    <property type="match status" value="1"/>
</dbReference>
<feature type="binding site" evidence="8">
    <location>
        <position position="600"/>
    </location>
    <ligand>
        <name>ATP</name>
        <dbReference type="ChEBI" id="CHEBI:30616"/>
    </ligand>
</feature>
<reference evidence="11 12" key="1">
    <citation type="submission" date="2014-03" db="EMBL/GenBank/DDBJ databases">
        <title>Selection and divergence in the genomes of co-occurring obligate luminous symbionts with specific hosts.</title>
        <authorList>
            <person name="Hendry T.A."/>
            <person name="de Wet J.R."/>
            <person name="Dunlap P.V."/>
        </authorList>
    </citation>
    <scope>NUCLEOTIDE SEQUENCE [LARGE SCALE GENOMIC DNA]</scope>
    <source>
        <strain evidence="11 12">Ppalp.1</strain>
    </source>
</reference>
<dbReference type="EMBL" id="JGVK01000022">
    <property type="protein sequence ID" value="KEY91244.1"/>
    <property type="molecule type" value="Genomic_DNA"/>
</dbReference>
<keyword evidence="4 8" id="KW-0648">Protein biosynthesis</keyword>
<proteinExistence type="inferred from homology"/>
<keyword evidence="3 8" id="KW-0067">ATP-binding</keyword>
<dbReference type="PANTHER" id="PTHR42780:SF1">
    <property type="entry name" value="ISOLEUCINE--TRNA LIGASE, CYTOPLASMIC"/>
    <property type="match status" value="1"/>
</dbReference>
<evidence type="ECO:0000256" key="5">
    <source>
        <dbReference type="ARBA" id="ARBA00023146"/>
    </source>
</evidence>
<dbReference type="InterPro" id="IPR023586">
    <property type="entry name" value="Ile-tRNA-ligase_type2"/>
</dbReference>
<dbReference type="NCBIfam" id="TIGR00392">
    <property type="entry name" value="ileS"/>
    <property type="match status" value="1"/>
</dbReference>
<name>A0A084CN65_9GAMM</name>
<dbReference type="FunFam" id="3.40.50.620:FF:000023">
    <property type="entry name" value="Isoleucyl-tRNA synthetase,cytoplasmic"/>
    <property type="match status" value="1"/>
</dbReference>
<dbReference type="Proteomes" id="UP000053784">
    <property type="component" value="Unassembled WGS sequence"/>
</dbReference>
<dbReference type="GO" id="GO:0004822">
    <property type="term" value="F:isoleucine-tRNA ligase activity"/>
    <property type="evidence" value="ECO:0007669"/>
    <property type="project" value="UniProtKB-UniRule"/>
</dbReference>
<keyword evidence="8" id="KW-0479">Metal-binding</keyword>